<keyword evidence="2" id="KW-0732">Signal</keyword>
<evidence type="ECO:0000256" key="2">
    <source>
        <dbReference type="SAM" id="SignalP"/>
    </source>
</evidence>
<protein>
    <recommendedName>
        <fullName evidence="4">Protein TsetseEP domain-containing protein</fullName>
    </recommendedName>
</protein>
<name>A0A0K8WIB5_BACLA</name>
<evidence type="ECO:0000256" key="1">
    <source>
        <dbReference type="SAM" id="MobiDB-lite"/>
    </source>
</evidence>
<feature type="chain" id="PRO_5005523115" description="Protein TsetseEP domain-containing protein" evidence="2">
    <location>
        <begin position="21"/>
        <end position="142"/>
    </location>
</feature>
<evidence type="ECO:0000313" key="3">
    <source>
        <dbReference type="EMBL" id="JAI50893.1"/>
    </source>
</evidence>
<dbReference type="OrthoDB" id="8053051at2759"/>
<feature type="region of interest" description="Disordered" evidence="1">
    <location>
        <begin position="49"/>
        <end position="70"/>
    </location>
</feature>
<accession>A0A0K8WIB5</accession>
<gene>
    <name evidence="3" type="ORF">c0_g1_i1</name>
</gene>
<dbReference type="AlphaFoldDB" id="A0A0K8WIB5"/>
<sequence>MKFATSALLMVVMHFAVNQASVLPAAQLHADKFFDGVDSAIAASKSVRSADSQPREVSTDIIPTSSPTGVETDSDCLDMYTQSIVALSSKKQIAFNNIFDCVSQGNSYSVCDGKFGSTIKEINSRISALNQKFQKCLKHLSS</sequence>
<evidence type="ECO:0008006" key="4">
    <source>
        <dbReference type="Google" id="ProtNLM"/>
    </source>
</evidence>
<reference evidence="3" key="1">
    <citation type="submission" date="2015-06" db="EMBL/GenBank/DDBJ databases">
        <authorList>
            <person name="Hoefler B.C."/>
            <person name="Straight P.D."/>
        </authorList>
    </citation>
    <scope>NUCLEOTIDE SEQUENCE</scope>
</reference>
<feature type="compositionally biased region" description="Polar residues" evidence="1">
    <location>
        <begin position="59"/>
        <end position="70"/>
    </location>
</feature>
<organism evidence="3">
    <name type="scientific">Bactrocera latifrons</name>
    <name type="common">Malaysian fruit fly</name>
    <name type="synonym">Chaetodacus latifrons</name>
    <dbReference type="NCBI Taxonomy" id="174628"/>
    <lineage>
        <taxon>Eukaryota</taxon>
        <taxon>Metazoa</taxon>
        <taxon>Ecdysozoa</taxon>
        <taxon>Arthropoda</taxon>
        <taxon>Hexapoda</taxon>
        <taxon>Insecta</taxon>
        <taxon>Pterygota</taxon>
        <taxon>Neoptera</taxon>
        <taxon>Endopterygota</taxon>
        <taxon>Diptera</taxon>
        <taxon>Brachycera</taxon>
        <taxon>Muscomorpha</taxon>
        <taxon>Tephritoidea</taxon>
        <taxon>Tephritidae</taxon>
        <taxon>Bactrocera</taxon>
        <taxon>Bactrocera</taxon>
    </lineage>
</organism>
<feature type="signal peptide" evidence="2">
    <location>
        <begin position="1"/>
        <end position="20"/>
    </location>
</feature>
<dbReference type="EMBL" id="GDHF01001421">
    <property type="protein sequence ID" value="JAI50893.1"/>
    <property type="molecule type" value="Transcribed_RNA"/>
</dbReference>
<proteinExistence type="predicted"/>